<evidence type="ECO:0000256" key="1">
    <source>
        <dbReference type="SAM" id="Phobius"/>
    </source>
</evidence>
<feature type="transmembrane region" description="Helical" evidence="1">
    <location>
        <begin position="26"/>
        <end position="50"/>
    </location>
</feature>
<feature type="transmembrane region" description="Helical" evidence="1">
    <location>
        <begin position="57"/>
        <end position="80"/>
    </location>
</feature>
<keyword evidence="1" id="KW-1133">Transmembrane helix</keyword>
<dbReference type="InterPro" id="IPR056120">
    <property type="entry name" value="DUF7703"/>
</dbReference>
<proteinExistence type="predicted"/>
<feature type="transmembrane region" description="Helical" evidence="1">
    <location>
        <begin position="165"/>
        <end position="183"/>
    </location>
</feature>
<evidence type="ECO:0000313" key="4">
    <source>
        <dbReference type="Proteomes" id="UP001165205"/>
    </source>
</evidence>
<feature type="domain" description="DUF7703" evidence="2">
    <location>
        <begin position="28"/>
        <end position="260"/>
    </location>
</feature>
<dbReference type="EMBL" id="BSYA01000013">
    <property type="protein sequence ID" value="GMG24681.1"/>
    <property type="molecule type" value="Genomic_DNA"/>
</dbReference>
<comment type="caution">
    <text evidence="3">The sequence shown here is derived from an EMBL/GenBank/DDBJ whole genome shotgun (WGS) entry which is preliminary data.</text>
</comment>
<feature type="transmembrane region" description="Helical" evidence="1">
    <location>
        <begin position="121"/>
        <end position="145"/>
    </location>
</feature>
<feature type="transmembrane region" description="Helical" evidence="1">
    <location>
        <begin position="86"/>
        <end position="109"/>
    </location>
</feature>
<sequence>MSTGSSSSPSNWVTGSYTGNSDGLRITITIFVVIAWYNSIELMVLIFSIFKQYKGIYFWSLLISTAGILPYSIGFFMKFFDLTSAIWVSLTLVTVGWWTMVTGQSFVLYSRLHLVVQNTRLLNFVCCMIIANVFLLHVPTTVLTYAANYEQSYKFLHAYNIMERVQVAGFCAQELIISGIYIWETTRMLKLNPNRDNRNIILQLFMMNLVCILMDIALIAVECANYYIYQTTLKATVYSIKLKIEYGVLNKLIYIAKQSAGRPAEDPYIELSRLSPIANSDATRTTTQSKPRRSSIEDISFRLRSLRAPNSQRAAGVAMKSRTALKLQRPGRMEQAENKSFLEIEWIYQQQRQLCALTSGAIMFLSSYLSPNADAHSLVVYYIISCAMLLFDMPFELLACPLNSIIILAVVKMINSRTGYPHSRRCLLGAFLPTVLDNAVLKLSITYNSVFPRLKWSRQALSFWHYGPPSKQFVVSFPIPYPTFQAPDWPHSPGGMSSTTTPSSPDSTFLRSKNFTSNTVWSFFPARSANHSNHVVNNFLFAHQTDVLADEQEAARLRHNSHELLKGINMNKHFPWIPDILEALPQLLTRPTMPPGLIDMLELFDVSFSPSMTVN</sequence>
<evidence type="ECO:0000313" key="3">
    <source>
        <dbReference type="EMBL" id="GMG24681.1"/>
    </source>
</evidence>
<dbReference type="Proteomes" id="UP001165205">
    <property type="component" value="Unassembled WGS sequence"/>
</dbReference>
<organism evidence="3 4">
    <name type="scientific">Aspergillus oryzae</name>
    <name type="common">Yellow koji mold</name>
    <dbReference type="NCBI Taxonomy" id="5062"/>
    <lineage>
        <taxon>Eukaryota</taxon>
        <taxon>Fungi</taxon>
        <taxon>Dikarya</taxon>
        <taxon>Ascomycota</taxon>
        <taxon>Pezizomycotina</taxon>
        <taxon>Eurotiomycetes</taxon>
        <taxon>Eurotiomycetidae</taxon>
        <taxon>Eurotiales</taxon>
        <taxon>Aspergillaceae</taxon>
        <taxon>Aspergillus</taxon>
        <taxon>Aspergillus subgen. Circumdati</taxon>
    </lineage>
</organism>
<reference evidence="3" key="1">
    <citation type="submission" date="2023-04" db="EMBL/GenBank/DDBJ databases">
        <title>Aspergillus oryzae NBRC 4228.</title>
        <authorList>
            <person name="Ichikawa N."/>
            <person name="Sato H."/>
            <person name="Tonouchi N."/>
        </authorList>
    </citation>
    <scope>NUCLEOTIDE SEQUENCE</scope>
    <source>
        <strain evidence="3">NBRC 4228</strain>
    </source>
</reference>
<protein>
    <submittedName>
        <fullName evidence="3">Unnamed protein product</fullName>
    </submittedName>
</protein>
<gene>
    <name evidence="3" type="ORF">Aory04_000187600</name>
</gene>
<dbReference type="PANTHER" id="PTHR37013:SF6">
    <property type="entry name" value="INTEGRAL MEMBRANE PROTEIN"/>
    <property type="match status" value="1"/>
</dbReference>
<evidence type="ECO:0000259" key="2">
    <source>
        <dbReference type="Pfam" id="PF24802"/>
    </source>
</evidence>
<keyword evidence="1" id="KW-0472">Membrane</keyword>
<name>A0AAN5BSL0_ASPOZ</name>
<dbReference type="PANTHER" id="PTHR37013">
    <property type="entry name" value="INTEGRAL MEMBRANE PROTEIN (AFU_ORTHOLOGUE AFUA_1G05950)-RELATED"/>
    <property type="match status" value="1"/>
</dbReference>
<feature type="transmembrane region" description="Helical" evidence="1">
    <location>
        <begin position="204"/>
        <end position="229"/>
    </location>
</feature>
<keyword evidence="1" id="KW-0812">Transmembrane</keyword>
<dbReference type="AlphaFoldDB" id="A0AAN5BSL0"/>
<accession>A0AAN5BSL0</accession>
<dbReference type="Pfam" id="PF24802">
    <property type="entry name" value="DUF7703"/>
    <property type="match status" value="1"/>
</dbReference>